<feature type="domain" description="HMG box" evidence="4">
    <location>
        <begin position="482"/>
        <end position="554"/>
    </location>
</feature>
<keyword evidence="1 2" id="KW-0238">DNA-binding</keyword>
<proteinExistence type="predicted"/>
<dbReference type="PROSITE" id="PS50118">
    <property type="entry name" value="HMG_BOX_2"/>
    <property type="match status" value="2"/>
</dbReference>
<evidence type="ECO:0000259" key="4">
    <source>
        <dbReference type="PROSITE" id="PS50118"/>
    </source>
</evidence>
<gene>
    <name evidence="5" type="ORF">RDB_LOCUS127365</name>
</gene>
<feature type="region of interest" description="Disordered" evidence="3">
    <location>
        <begin position="318"/>
        <end position="380"/>
    </location>
</feature>
<name>A0A8H3D727_9AGAM</name>
<reference evidence="5" key="1">
    <citation type="submission" date="2021-01" db="EMBL/GenBank/DDBJ databases">
        <authorList>
            <person name="Kaushik A."/>
        </authorList>
    </citation>
    <scope>NUCLEOTIDE SEQUENCE</scope>
    <source>
        <strain evidence="5">AG6-10EEA</strain>
    </source>
</reference>
<dbReference type="Pfam" id="PF00505">
    <property type="entry name" value="HMG_box"/>
    <property type="match status" value="2"/>
</dbReference>
<dbReference type="SUPFAM" id="SSF47095">
    <property type="entry name" value="HMG-box"/>
    <property type="match status" value="2"/>
</dbReference>
<dbReference type="PANTHER" id="PTHR48112">
    <property type="entry name" value="HIGH MOBILITY GROUP PROTEIN DSP1"/>
    <property type="match status" value="1"/>
</dbReference>
<sequence>MPVCATVALRCLKLQPGLLKLVARTRSSLDQLSPFASAHTLPPHFRTLAICRRTRMASSHTWSLASDEGPSLAERAFVSFDPNWTSPASMLNSDIPHALVAPTTPDNMIFHLDDMYDQPPQLPPHPRTGTIDNWDDHALSTYTHVDQLAMDETDLDNSAGSFCLSDPNSFSGSPSSWDVFNIDPPLTPESPYNIDSFGVSPGQVTPFSPSNSLVSSFPGEHIFNVGHTPPIRSRPTGRVPIRRTNTHSHSHSLSSQLRVHSPQPRPTLHMRAMSHSAAMHPRPTNLTMSPRTLRNSTLDAALAQPEGQLHFHHVIATPFSSSAPSNPAPIAGKSRRSSTPGDEKAQSAGEDDASNRRASPERSADLGPPARSRLHPPKQAPSTWQIFFTEYLQSYKSTNPERKLNVSQAAKDGGAAYKALTDEQKEIYKRKARHAKEEYERELAAWQRTLTPDDIRQENVFRSAQRKAGKSRRSNLKDPNAPKKPLSAYFMFLQWIRADPARVRDVFGDETETTRQSVLAASKWRDLSDAEKKPFLAQAEREKLEYEAARKEYEERTSGISNPNLYTGGYMQMTGTTANSSWHTSADAGSGESQGNSGGRRGSSSHGKLPGGASFGAIMFTSGCVYDEEAVADGDMEDMVSTIRWK</sequence>
<dbReference type="EMBL" id="CAJMXA010003676">
    <property type="protein sequence ID" value="CAE6510686.1"/>
    <property type="molecule type" value="Genomic_DNA"/>
</dbReference>
<dbReference type="InterPro" id="IPR009071">
    <property type="entry name" value="HMG_box_dom"/>
</dbReference>
<dbReference type="PANTHER" id="PTHR48112:SF22">
    <property type="entry name" value="MITOCHONDRIAL TRANSCRIPTION FACTOR A, ISOFORM B"/>
    <property type="match status" value="1"/>
</dbReference>
<dbReference type="GO" id="GO:0003677">
    <property type="term" value="F:DNA binding"/>
    <property type="evidence" value="ECO:0007669"/>
    <property type="project" value="UniProtKB-UniRule"/>
</dbReference>
<feature type="compositionally biased region" description="Low complexity" evidence="3">
    <location>
        <begin position="318"/>
        <end position="331"/>
    </location>
</feature>
<feature type="DNA-binding region" description="HMG box" evidence="2">
    <location>
        <begin position="482"/>
        <end position="554"/>
    </location>
</feature>
<feature type="region of interest" description="Disordered" evidence="3">
    <location>
        <begin position="577"/>
        <end position="608"/>
    </location>
</feature>
<evidence type="ECO:0000256" key="3">
    <source>
        <dbReference type="SAM" id="MobiDB-lite"/>
    </source>
</evidence>
<dbReference type="Gene3D" id="1.10.30.10">
    <property type="entry name" value="High mobility group box domain"/>
    <property type="match status" value="2"/>
</dbReference>
<keyword evidence="2" id="KW-0539">Nucleus</keyword>
<accession>A0A8H3D727</accession>
<evidence type="ECO:0000313" key="5">
    <source>
        <dbReference type="EMBL" id="CAE6510686.1"/>
    </source>
</evidence>
<dbReference type="SMART" id="SM00398">
    <property type="entry name" value="HMG"/>
    <property type="match status" value="2"/>
</dbReference>
<protein>
    <recommendedName>
        <fullName evidence="4">HMG box domain-containing protein</fullName>
    </recommendedName>
</protein>
<feature type="domain" description="HMG box" evidence="4">
    <location>
        <begin position="377"/>
        <end position="447"/>
    </location>
</feature>
<comment type="caution">
    <text evidence="5">The sequence shown here is derived from an EMBL/GenBank/DDBJ whole genome shotgun (WGS) entry which is preliminary data.</text>
</comment>
<feature type="compositionally biased region" description="Low complexity" evidence="3">
    <location>
        <begin position="251"/>
        <end position="261"/>
    </location>
</feature>
<feature type="DNA-binding region" description="HMG box" evidence="2">
    <location>
        <begin position="377"/>
        <end position="447"/>
    </location>
</feature>
<feature type="compositionally biased region" description="Basic residues" evidence="3">
    <location>
        <begin position="240"/>
        <end position="250"/>
    </location>
</feature>
<dbReference type="GO" id="GO:0005634">
    <property type="term" value="C:nucleus"/>
    <property type="evidence" value="ECO:0007669"/>
    <property type="project" value="UniProtKB-UniRule"/>
</dbReference>
<dbReference type="InterPro" id="IPR050342">
    <property type="entry name" value="HMGB"/>
</dbReference>
<feature type="region of interest" description="Disordered" evidence="3">
    <location>
        <begin position="225"/>
        <end position="267"/>
    </location>
</feature>
<organism evidence="5 6">
    <name type="scientific">Rhizoctonia solani</name>
    <dbReference type="NCBI Taxonomy" id="456999"/>
    <lineage>
        <taxon>Eukaryota</taxon>
        <taxon>Fungi</taxon>
        <taxon>Dikarya</taxon>
        <taxon>Basidiomycota</taxon>
        <taxon>Agaricomycotina</taxon>
        <taxon>Agaricomycetes</taxon>
        <taxon>Cantharellales</taxon>
        <taxon>Ceratobasidiaceae</taxon>
        <taxon>Rhizoctonia</taxon>
    </lineage>
</organism>
<dbReference type="InterPro" id="IPR036910">
    <property type="entry name" value="HMG_box_dom_sf"/>
</dbReference>
<feature type="region of interest" description="Disordered" evidence="3">
    <location>
        <begin position="457"/>
        <end position="482"/>
    </location>
</feature>
<feature type="compositionally biased region" description="Basic residues" evidence="3">
    <location>
        <begin position="464"/>
        <end position="474"/>
    </location>
</feature>
<dbReference type="Proteomes" id="UP000663853">
    <property type="component" value="Unassembled WGS sequence"/>
</dbReference>
<evidence type="ECO:0000256" key="1">
    <source>
        <dbReference type="ARBA" id="ARBA00023125"/>
    </source>
</evidence>
<evidence type="ECO:0000256" key="2">
    <source>
        <dbReference type="PROSITE-ProRule" id="PRU00267"/>
    </source>
</evidence>
<dbReference type="AlphaFoldDB" id="A0A8H3D727"/>
<evidence type="ECO:0000313" key="6">
    <source>
        <dbReference type="Proteomes" id="UP000663853"/>
    </source>
</evidence>
<feature type="compositionally biased region" description="Basic and acidic residues" evidence="3">
    <location>
        <begin position="353"/>
        <end position="364"/>
    </location>
</feature>